<keyword evidence="3" id="KW-1003">Cell membrane</keyword>
<feature type="transmembrane region" description="Helical" evidence="7">
    <location>
        <begin position="521"/>
        <end position="541"/>
    </location>
</feature>
<feature type="transmembrane region" description="Helical" evidence="7">
    <location>
        <begin position="553"/>
        <end position="572"/>
    </location>
</feature>
<evidence type="ECO:0000256" key="2">
    <source>
        <dbReference type="ARBA" id="ARBA00008806"/>
    </source>
</evidence>
<dbReference type="InterPro" id="IPR051539">
    <property type="entry name" value="T4SS-coupling_protein"/>
</dbReference>
<reference evidence="8 9" key="1">
    <citation type="submission" date="2018-04" db="EMBL/GenBank/DDBJ databases">
        <title>Genomic Encyclopedia of Archaeal and Bacterial Type Strains, Phase II (KMG-II): from individual species to whole genera.</title>
        <authorList>
            <person name="Goeker M."/>
        </authorList>
    </citation>
    <scope>NUCLEOTIDE SEQUENCE [LARGE SCALE GENOMIC DNA]</scope>
    <source>
        <strain evidence="8 9">DSM 29329</strain>
    </source>
</reference>
<dbReference type="EMBL" id="QBKN01000045">
    <property type="protein sequence ID" value="PTX38115.1"/>
    <property type="molecule type" value="Genomic_DNA"/>
</dbReference>
<keyword evidence="5 7" id="KW-1133">Transmembrane helix</keyword>
<evidence type="ECO:0000256" key="7">
    <source>
        <dbReference type="SAM" id="Phobius"/>
    </source>
</evidence>
<keyword evidence="9" id="KW-1185">Reference proteome</keyword>
<dbReference type="InterPro" id="IPR027417">
    <property type="entry name" value="P-loop_NTPase"/>
</dbReference>
<dbReference type="OrthoDB" id="9759295at2"/>
<comment type="subcellular location">
    <subcellularLocation>
        <location evidence="1">Cell membrane</location>
        <topology evidence="1">Multi-pass membrane protein</topology>
    </subcellularLocation>
</comment>
<dbReference type="SUPFAM" id="SSF52540">
    <property type="entry name" value="P-loop containing nucleoside triphosphate hydrolases"/>
    <property type="match status" value="1"/>
</dbReference>
<evidence type="ECO:0000256" key="5">
    <source>
        <dbReference type="ARBA" id="ARBA00022989"/>
    </source>
</evidence>
<dbReference type="PANTHER" id="PTHR37937:SF1">
    <property type="entry name" value="CONJUGATIVE TRANSFER: DNA TRANSPORT"/>
    <property type="match status" value="1"/>
</dbReference>
<evidence type="ECO:0000256" key="3">
    <source>
        <dbReference type="ARBA" id="ARBA00022475"/>
    </source>
</evidence>
<gene>
    <name evidence="8" type="ORF">C8N44_1455</name>
</gene>
<sequence>MSNHGAARWASTSDLRKTGMLDPGGVYLGGTYENPDQGIYYHGDGHVLTVAPPGSGKTAAVAVPNLLQNPSSMVVTDPKGALTAQTAKARRAMGQRVIVLNPWREELTQGLGRDLGDAGFNPLSVLRAGDPAVIDNAEMIATALCPTPPNVNDPSWTQRGASVLTACLLYLTHAPGETATLPRLYSLVRDTAQGWRDLAAKMLEVESFDLSDYAAEILSPLESPRQWAGIEQAMQNATAIYNPQKPLAAHVSSGDFDPAILKSERVTVYLVIPSNRREANKAWLALVMALCAEAVGRAGKAVPVTLLAEEFANLGYMPTISRAMAEYREAGLRAHLVIQNPHQLTRLYGRDGMQEIVNLCAVRQFFGVDDIETARLIEATVGTFTAESRSTSTPDNLLQGGSVNTSEMGVPLIRAQDLLNMPEQEQVILARGSVPPIRAFVKPFFTDQAMLNATDPNPYRDEPQERQAAPFETGQLRHQVAQFADEATGGHFEELVALVMGGGVLAFIGGMSFGWGMTPLFIYAVAVVCGAGGWFGTAAIFKLAGQSRSTAEIAFWLSIPVLIVCFVLAAYIERDNPNGGTLLDLLYTWGVLSAFPLLALWALRKKLSHLQTKQPPPASRMPHKSDDER</sequence>
<dbReference type="CDD" id="cd01127">
    <property type="entry name" value="TrwB_TraG_TraD_VirD4"/>
    <property type="match status" value="2"/>
</dbReference>
<dbReference type="RefSeq" id="WP_107978805.1">
    <property type="nucleotide sequence ID" value="NZ_BMEZ01000045.1"/>
</dbReference>
<organism evidence="8 9">
    <name type="scientific">Allosediminivita pacifica</name>
    <dbReference type="NCBI Taxonomy" id="1267769"/>
    <lineage>
        <taxon>Bacteria</taxon>
        <taxon>Pseudomonadati</taxon>
        <taxon>Pseudomonadota</taxon>
        <taxon>Alphaproteobacteria</taxon>
        <taxon>Rhodobacterales</taxon>
        <taxon>Paracoccaceae</taxon>
        <taxon>Allosediminivita</taxon>
    </lineage>
</organism>
<name>A0A2T6A2U6_9RHOB</name>
<keyword evidence="4 7" id="KW-0812">Transmembrane</keyword>
<dbReference type="PANTHER" id="PTHR37937">
    <property type="entry name" value="CONJUGATIVE TRANSFER: DNA TRANSPORT"/>
    <property type="match status" value="1"/>
</dbReference>
<evidence type="ECO:0000256" key="6">
    <source>
        <dbReference type="ARBA" id="ARBA00023136"/>
    </source>
</evidence>
<evidence type="ECO:0000313" key="9">
    <source>
        <dbReference type="Proteomes" id="UP000244069"/>
    </source>
</evidence>
<proteinExistence type="inferred from homology"/>
<dbReference type="Gene3D" id="3.40.50.300">
    <property type="entry name" value="P-loop containing nucleotide triphosphate hydrolases"/>
    <property type="match status" value="1"/>
</dbReference>
<dbReference type="Proteomes" id="UP000244069">
    <property type="component" value="Unassembled WGS sequence"/>
</dbReference>
<comment type="caution">
    <text evidence="8">The sequence shown here is derived from an EMBL/GenBank/DDBJ whole genome shotgun (WGS) entry which is preliminary data.</text>
</comment>
<dbReference type="GO" id="GO:0005886">
    <property type="term" value="C:plasma membrane"/>
    <property type="evidence" value="ECO:0007669"/>
    <property type="project" value="UniProtKB-SubCell"/>
</dbReference>
<dbReference type="Pfam" id="PF02534">
    <property type="entry name" value="T4SS-DNA_transf"/>
    <property type="match status" value="1"/>
</dbReference>
<evidence type="ECO:0000313" key="8">
    <source>
        <dbReference type="EMBL" id="PTX38115.1"/>
    </source>
</evidence>
<evidence type="ECO:0000256" key="4">
    <source>
        <dbReference type="ARBA" id="ARBA00022692"/>
    </source>
</evidence>
<keyword evidence="6 7" id="KW-0472">Membrane</keyword>
<comment type="similarity">
    <text evidence="2">Belongs to the VirD4/TraG family.</text>
</comment>
<accession>A0A2T6A2U6</accession>
<evidence type="ECO:0000256" key="1">
    <source>
        <dbReference type="ARBA" id="ARBA00004651"/>
    </source>
</evidence>
<dbReference type="AlphaFoldDB" id="A0A2T6A2U6"/>
<dbReference type="InterPro" id="IPR003688">
    <property type="entry name" value="TraG/VirD4"/>
</dbReference>
<feature type="transmembrane region" description="Helical" evidence="7">
    <location>
        <begin position="584"/>
        <end position="603"/>
    </location>
</feature>
<protein>
    <submittedName>
        <fullName evidence="8">Type IV secretory pathway TraG/TraD family ATPase VirD4</fullName>
    </submittedName>
</protein>